<dbReference type="CDD" id="cd24049">
    <property type="entry name" value="ASKHA_NBD_PilM"/>
    <property type="match status" value="1"/>
</dbReference>
<dbReference type="Proteomes" id="UP000034797">
    <property type="component" value="Unassembled WGS sequence"/>
</dbReference>
<accession>A0A0G1MX94</accession>
<dbReference type="PANTHER" id="PTHR32432">
    <property type="entry name" value="CELL DIVISION PROTEIN FTSA-RELATED"/>
    <property type="match status" value="1"/>
</dbReference>
<dbReference type="AlphaFoldDB" id="A0A0G1MX94"/>
<dbReference type="PANTHER" id="PTHR32432:SF3">
    <property type="entry name" value="ETHANOLAMINE UTILIZATION PROTEIN EUTJ"/>
    <property type="match status" value="1"/>
</dbReference>
<reference evidence="1 2" key="1">
    <citation type="journal article" date="2015" name="Nature">
        <title>rRNA introns, odd ribosomes, and small enigmatic genomes across a large radiation of phyla.</title>
        <authorList>
            <person name="Brown C.T."/>
            <person name="Hug L.A."/>
            <person name="Thomas B.C."/>
            <person name="Sharon I."/>
            <person name="Castelle C.J."/>
            <person name="Singh A."/>
            <person name="Wilkins M.J."/>
            <person name="Williams K.H."/>
            <person name="Banfield J.F."/>
        </authorList>
    </citation>
    <scope>NUCLEOTIDE SEQUENCE [LARGE SCALE GENOMIC DNA]</scope>
</reference>
<name>A0A0G1MX94_9BACT</name>
<comment type="caution">
    <text evidence="1">The sequence shown here is derived from an EMBL/GenBank/DDBJ whole genome shotgun (WGS) entry which is preliminary data.</text>
</comment>
<dbReference type="NCBIfam" id="TIGR01175">
    <property type="entry name" value="pilM"/>
    <property type="match status" value="1"/>
</dbReference>
<proteinExistence type="predicted"/>
<dbReference type="Gene3D" id="3.30.420.40">
    <property type="match status" value="2"/>
</dbReference>
<dbReference type="Pfam" id="PF11104">
    <property type="entry name" value="PilM_2"/>
    <property type="match status" value="1"/>
</dbReference>
<evidence type="ECO:0000313" key="2">
    <source>
        <dbReference type="Proteomes" id="UP000034797"/>
    </source>
</evidence>
<gene>
    <name evidence="1" type="ORF">UW84_C0033G0011</name>
</gene>
<dbReference type="InterPro" id="IPR005883">
    <property type="entry name" value="PilM"/>
</dbReference>
<dbReference type="Gene3D" id="3.30.1490.300">
    <property type="match status" value="1"/>
</dbReference>
<dbReference type="InterPro" id="IPR050696">
    <property type="entry name" value="FtsA/MreB"/>
</dbReference>
<protein>
    <submittedName>
        <fullName evidence="1">Type IV pilus assembly protein PilM</fullName>
    </submittedName>
</protein>
<sequence length="334" mass="36076">MPAYFGLDIGSTSIKLIQTDGDKVKSIGIEPNQFGKNISGMTNSEKISLTDTLKNMIKDSGVRERKVVASIPESSVFSRVLKFPVMSSPELATAIRWELDQAVPFPPSEVETSWSVLEKPDKFDGSEKISVYVVAVPSNISETYVQILELIGVEPVRLENEVPSLSRAFAENLNDTSPTAIIDWGASGTNIVVAGKTKLFGNFYVPVGGSTMTKLVADAFGLPLDQAENYKRTYGFSKDQLDGKMMVVLKPIIDNIIGEIKKLIISYNDEHSGNLVSKLIITGGGAYLPGLIPYLSEAAGIEVVVGDPFSQMSLDAKYKNLGPVFAIASGLAMQ</sequence>
<dbReference type="EMBL" id="LCJW01000033">
    <property type="protein sequence ID" value="KKT85397.1"/>
    <property type="molecule type" value="Genomic_DNA"/>
</dbReference>
<organism evidence="1 2">
    <name type="scientific">Candidatus Collierbacteria bacterium GW2011_GWA2_44_99</name>
    <dbReference type="NCBI Taxonomy" id="1618380"/>
    <lineage>
        <taxon>Bacteria</taxon>
        <taxon>Candidatus Collieribacteriota</taxon>
    </lineage>
</organism>
<evidence type="ECO:0000313" key="1">
    <source>
        <dbReference type="EMBL" id="KKT85397.1"/>
    </source>
</evidence>
<dbReference type="InterPro" id="IPR043129">
    <property type="entry name" value="ATPase_NBD"/>
</dbReference>
<dbReference type="SUPFAM" id="SSF53067">
    <property type="entry name" value="Actin-like ATPase domain"/>
    <property type="match status" value="2"/>
</dbReference>
<dbReference type="PIRSF" id="PIRSF019169">
    <property type="entry name" value="PilM"/>
    <property type="match status" value="1"/>
</dbReference>